<sequence>MFTISWCVKPSTQMSFTYTSTSPILSCPSIQAGPFGTIDLICRNSSTLSSPPTIVKPRPRIDFTSVVINRSPRNCPGFLLSATAGIVRAATARPSAVTTIVVQHGGGASSASGSPAFLHTLRLQYRIFVLRLAVDVIDVYTSPLSVKAFSHFGGSGPSPSSSSK</sequence>
<organism evidence="1">
    <name type="scientific">Anopheles coluzzii</name>
    <name type="common">African malaria mosquito</name>
    <dbReference type="NCBI Taxonomy" id="1518534"/>
    <lineage>
        <taxon>Eukaryota</taxon>
        <taxon>Metazoa</taxon>
        <taxon>Ecdysozoa</taxon>
        <taxon>Arthropoda</taxon>
        <taxon>Hexapoda</taxon>
        <taxon>Insecta</taxon>
        <taxon>Pterygota</taxon>
        <taxon>Neoptera</taxon>
        <taxon>Endopterygota</taxon>
        <taxon>Diptera</taxon>
        <taxon>Nematocera</taxon>
        <taxon>Culicoidea</taxon>
        <taxon>Culicidae</taxon>
        <taxon>Anophelinae</taxon>
        <taxon>Anopheles</taxon>
    </lineage>
</organism>
<protein>
    <submittedName>
        <fullName evidence="1">Uncharacterized protein</fullName>
    </submittedName>
</protein>
<reference evidence="1" key="1">
    <citation type="submission" date="2022-08" db="UniProtKB">
        <authorList>
            <consortium name="EnsemblMetazoa"/>
        </authorList>
    </citation>
    <scope>IDENTIFICATION</scope>
</reference>
<name>A0A8W7P8Q4_ANOCL</name>
<proteinExistence type="predicted"/>
<evidence type="ECO:0000313" key="1">
    <source>
        <dbReference type="EnsemblMetazoa" id="ACOM027521-PA.1"/>
    </source>
</evidence>
<dbReference type="Proteomes" id="UP000075882">
    <property type="component" value="Unassembled WGS sequence"/>
</dbReference>
<dbReference type="AlphaFoldDB" id="A0A8W7P8Q4"/>
<dbReference type="EnsemblMetazoa" id="ACOM027521-RA">
    <property type="protein sequence ID" value="ACOM027521-PA.1"/>
    <property type="gene ID" value="ACOM027521"/>
</dbReference>
<accession>A0A8W7P8Q4</accession>